<protein>
    <submittedName>
        <fullName evidence="5">F-box/WD repeat-containing protein 9-like isoform X1</fullName>
    </submittedName>
</protein>
<dbReference type="InterPro" id="IPR001810">
    <property type="entry name" value="F-box_dom"/>
</dbReference>
<evidence type="ECO:0000256" key="1">
    <source>
        <dbReference type="ARBA" id="ARBA00022574"/>
    </source>
</evidence>
<dbReference type="AlphaFoldDB" id="A0A6G0YLX7"/>
<accession>A0A6G0YLX7</accession>
<dbReference type="PROSITE" id="PS50181">
    <property type="entry name" value="FBOX"/>
    <property type="match status" value="1"/>
</dbReference>
<dbReference type="SUPFAM" id="SSF50978">
    <property type="entry name" value="WD40 repeat-like"/>
    <property type="match status" value="1"/>
</dbReference>
<sequence length="424" mass="48488">MSSLEMADGAGTPSTISLDSLPIEVFLMICERIDADTLVRSLMYVNKQFYDIISDNYLWKKRAMSKFNDCNVAFMLTSAYNENTFNWKQFAWHTELEDSCWSEYETKTTTTVFSGAHFSEVDAVIMAKDGNHCISASRDRSICLWNTAIDTINNPVVHKTDSHLGWVWDLGIYDDHHFLSCSWDSKVKLWNTDNFTQISQPIQTFSTDAAVLSITSKENFVAAGLYSPKIIIFDPREPEKRLFELLNSHTRSIIDLCLVEDNYLISLSEDKTVSVWDLRTNNTVKSMYLSKQGSRFPMCASYHDNILFIGDNRDCMYWLDCSHGLYNVIETVKLVRPINDNRNYKLNCIKCTNYGSIITGGNEGIVYILTPTNPPKVIAKIVDSGSEITSIDYQNDTLVVGYVSSDVQVWKKKYLIHNLQMYKI</sequence>
<dbReference type="InterPro" id="IPR001680">
    <property type="entry name" value="WD40_rpt"/>
</dbReference>
<evidence type="ECO:0000259" key="4">
    <source>
        <dbReference type="PROSITE" id="PS50181"/>
    </source>
</evidence>
<dbReference type="InterPro" id="IPR036322">
    <property type="entry name" value="WD40_repeat_dom_sf"/>
</dbReference>
<reference evidence="5 6" key="1">
    <citation type="submission" date="2019-08" db="EMBL/GenBank/DDBJ databases">
        <title>Whole genome of Aphis craccivora.</title>
        <authorList>
            <person name="Voronova N.V."/>
            <person name="Shulinski R.S."/>
            <person name="Bandarenka Y.V."/>
            <person name="Zhorov D.G."/>
            <person name="Warner D."/>
        </authorList>
    </citation>
    <scope>NUCLEOTIDE SEQUENCE [LARGE SCALE GENOMIC DNA]</scope>
    <source>
        <strain evidence="5">180601</strain>
        <tissue evidence="5">Whole Body</tissue>
    </source>
</reference>
<dbReference type="InterPro" id="IPR019775">
    <property type="entry name" value="WD40_repeat_CS"/>
</dbReference>
<keyword evidence="1 3" id="KW-0853">WD repeat</keyword>
<proteinExistence type="predicted"/>
<feature type="repeat" description="WD" evidence="3">
    <location>
        <begin position="246"/>
        <end position="286"/>
    </location>
</feature>
<gene>
    <name evidence="5" type="ORF">FWK35_00010413</name>
</gene>
<dbReference type="Gene3D" id="2.130.10.10">
    <property type="entry name" value="YVTN repeat-like/Quinoprotein amine dehydrogenase"/>
    <property type="match status" value="2"/>
</dbReference>
<dbReference type="InterPro" id="IPR020472">
    <property type="entry name" value="WD40_PAC1"/>
</dbReference>
<feature type="repeat" description="WD" evidence="3">
    <location>
        <begin position="114"/>
        <end position="146"/>
    </location>
</feature>
<comment type="caution">
    <text evidence="5">The sequence shown here is derived from an EMBL/GenBank/DDBJ whole genome shotgun (WGS) entry which is preliminary data.</text>
</comment>
<keyword evidence="6" id="KW-1185">Reference proteome</keyword>
<dbReference type="OrthoDB" id="2305498at2759"/>
<dbReference type="PROSITE" id="PS50082">
    <property type="entry name" value="WD_REPEATS_2"/>
    <property type="match status" value="2"/>
</dbReference>
<evidence type="ECO:0000256" key="2">
    <source>
        <dbReference type="ARBA" id="ARBA00022737"/>
    </source>
</evidence>
<organism evidence="5 6">
    <name type="scientific">Aphis craccivora</name>
    <name type="common">Cowpea aphid</name>
    <dbReference type="NCBI Taxonomy" id="307492"/>
    <lineage>
        <taxon>Eukaryota</taxon>
        <taxon>Metazoa</taxon>
        <taxon>Ecdysozoa</taxon>
        <taxon>Arthropoda</taxon>
        <taxon>Hexapoda</taxon>
        <taxon>Insecta</taxon>
        <taxon>Pterygota</taxon>
        <taxon>Neoptera</taxon>
        <taxon>Paraneoptera</taxon>
        <taxon>Hemiptera</taxon>
        <taxon>Sternorrhyncha</taxon>
        <taxon>Aphidomorpha</taxon>
        <taxon>Aphidoidea</taxon>
        <taxon>Aphididae</taxon>
        <taxon>Aphidini</taxon>
        <taxon>Aphis</taxon>
        <taxon>Aphis</taxon>
    </lineage>
</organism>
<dbReference type="Proteomes" id="UP000478052">
    <property type="component" value="Unassembled WGS sequence"/>
</dbReference>
<dbReference type="SUPFAM" id="SSF81383">
    <property type="entry name" value="F-box domain"/>
    <property type="match status" value="1"/>
</dbReference>
<keyword evidence="2" id="KW-0677">Repeat</keyword>
<dbReference type="Gene3D" id="1.20.1280.50">
    <property type="match status" value="1"/>
</dbReference>
<name>A0A6G0YLX7_APHCR</name>
<dbReference type="SMART" id="SM00256">
    <property type="entry name" value="FBOX"/>
    <property type="match status" value="1"/>
</dbReference>
<evidence type="ECO:0000313" key="5">
    <source>
        <dbReference type="EMBL" id="KAF0758497.1"/>
    </source>
</evidence>
<dbReference type="PROSITE" id="PS50294">
    <property type="entry name" value="WD_REPEATS_REGION"/>
    <property type="match status" value="1"/>
</dbReference>
<evidence type="ECO:0000256" key="3">
    <source>
        <dbReference type="PROSITE-ProRule" id="PRU00221"/>
    </source>
</evidence>
<feature type="domain" description="F-box" evidence="4">
    <location>
        <begin position="15"/>
        <end position="62"/>
    </location>
</feature>
<dbReference type="SMART" id="SM00320">
    <property type="entry name" value="WD40"/>
    <property type="match status" value="6"/>
</dbReference>
<dbReference type="PANTHER" id="PTHR19855:SF34">
    <property type="entry name" value="F-BOX_WD REPEAT-CONTAINING PROTEIN 9"/>
    <property type="match status" value="1"/>
</dbReference>
<dbReference type="Pfam" id="PF00400">
    <property type="entry name" value="WD40"/>
    <property type="match status" value="3"/>
</dbReference>
<dbReference type="InterPro" id="IPR036047">
    <property type="entry name" value="F-box-like_dom_sf"/>
</dbReference>
<dbReference type="PROSITE" id="PS00678">
    <property type="entry name" value="WD_REPEATS_1"/>
    <property type="match status" value="1"/>
</dbReference>
<evidence type="ECO:0000313" key="6">
    <source>
        <dbReference type="Proteomes" id="UP000478052"/>
    </source>
</evidence>
<dbReference type="PANTHER" id="PTHR19855">
    <property type="entry name" value="WD40 REPEAT PROTEIN 12, 37"/>
    <property type="match status" value="1"/>
</dbReference>
<dbReference type="InterPro" id="IPR015943">
    <property type="entry name" value="WD40/YVTN_repeat-like_dom_sf"/>
</dbReference>
<dbReference type="EMBL" id="VUJU01003279">
    <property type="protein sequence ID" value="KAF0758497.1"/>
    <property type="molecule type" value="Genomic_DNA"/>
</dbReference>
<dbReference type="PRINTS" id="PR00320">
    <property type="entry name" value="GPROTEINBRPT"/>
</dbReference>
<dbReference type="Pfam" id="PF12937">
    <property type="entry name" value="F-box-like"/>
    <property type="match status" value="1"/>
</dbReference>